<name>A0A1G5KCM2_9FLAO</name>
<dbReference type="AlphaFoldDB" id="A0A1G5KCM2"/>
<sequence length="216" mass="25995">MKKYYVLEVSDESAAEFPDGYNYNDKHSSSALRSYIHENRDFPSFIPKLSQTIYDDPEFNKLNDFIFGPIEKFCVSRRVKEVLEQFNLPKHKFYPVDVFMPTKFLGIIKTQKKVNAQYFAFNFDFFYITNNEHWINYEKTELKKDHLGINQTEHIFLNKNFDKSLDFFELRYSWMTYVSEELMNKLIEIGATGLMFSEINERQYKVKRPNPKITWE</sequence>
<evidence type="ECO:0008006" key="3">
    <source>
        <dbReference type="Google" id="ProtNLM"/>
    </source>
</evidence>
<evidence type="ECO:0000313" key="2">
    <source>
        <dbReference type="Proteomes" id="UP000199354"/>
    </source>
</evidence>
<dbReference type="EMBL" id="FMVF01000028">
    <property type="protein sequence ID" value="SCY98365.1"/>
    <property type="molecule type" value="Genomic_DNA"/>
</dbReference>
<gene>
    <name evidence="1" type="ORF">SAMN02927903_03238</name>
</gene>
<proteinExistence type="predicted"/>
<reference evidence="1 2" key="1">
    <citation type="submission" date="2016-10" db="EMBL/GenBank/DDBJ databases">
        <authorList>
            <person name="de Groot N.N."/>
        </authorList>
    </citation>
    <scope>NUCLEOTIDE SEQUENCE [LARGE SCALE GENOMIC DNA]</scope>
    <source>
        <strain evidence="1 2">CGMCC 1.7031</strain>
    </source>
</reference>
<dbReference type="Proteomes" id="UP000199354">
    <property type="component" value="Unassembled WGS sequence"/>
</dbReference>
<accession>A0A1G5KCM2</accession>
<protein>
    <recommendedName>
        <fullName evidence="3">Immunity protein 43</fullName>
    </recommendedName>
</protein>
<keyword evidence="2" id="KW-1185">Reference proteome</keyword>
<organism evidence="1 2">
    <name type="scientific">Flavobacterium caeni</name>
    <dbReference type="NCBI Taxonomy" id="490189"/>
    <lineage>
        <taxon>Bacteria</taxon>
        <taxon>Pseudomonadati</taxon>
        <taxon>Bacteroidota</taxon>
        <taxon>Flavobacteriia</taxon>
        <taxon>Flavobacteriales</taxon>
        <taxon>Flavobacteriaceae</taxon>
        <taxon>Flavobacterium</taxon>
    </lineage>
</organism>
<evidence type="ECO:0000313" key="1">
    <source>
        <dbReference type="EMBL" id="SCY98365.1"/>
    </source>
</evidence>